<sequence length="272" mass="29671">MVSREDVVEAVKKILLEAETKLSDDVVEAIKRAYDEEEGYAKEILKAILENVEYSSKNKIPMCQDTGIPVFFVELGRELCLDFNLYDAIREGVVKATKEIPLRPNAVHPITRKNSGDNTGMHMPLISVDIVEGDRMKIAVMPKGAGSENVSALKMLLPSQVNEIKKFVVEVVKNAGGKPCPPIFIGVGIGSTFDGAAKLAKKALLRNVNEMNEFELEILNAVNELGIGAGGLGGKYTALAVLVEMGHCHTASLPVAVNVQCWANRRAWIELR</sequence>
<dbReference type="GO" id="GO:0016829">
    <property type="term" value="F:lyase activity"/>
    <property type="evidence" value="ECO:0007669"/>
    <property type="project" value="UniProtKB-KW"/>
</dbReference>
<evidence type="ECO:0000256" key="5">
    <source>
        <dbReference type="ARBA" id="ARBA00023014"/>
    </source>
</evidence>
<evidence type="ECO:0000313" key="8">
    <source>
        <dbReference type="EMBL" id="ADC66167.1"/>
    </source>
</evidence>
<keyword evidence="6 8" id="KW-0456">Lyase</keyword>
<keyword evidence="9" id="KW-1185">Reference proteome</keyword>
<dbReference type="PANTHER" id="PTHR30389">
    <property type="entry name" value="FUMARATE HYDRATASE-RELATED"/>
    <property type="match status" value="1"/>
</dbReference>
<dbReference type="InterPro" id="IPR051208">
    <property type="entry name" value="Class-I_Fumarase/Tartrate_DH"/>
</dbReference>
<evidence type="ECO:0000256" key="4">
    <source>
        <dbReference type="ARBA" id="ARBA00023004"/>
    </source>
</evidence>
<dbReference type="AlphaFoldDB" id="D3S0A4"/>
<reference evidence="8 9" key="2">
    <citation type="journal article" date="2011" name="Stand. Genomic Sci.">
        <title>Complete genome sequence of Ferroglobus placidus AEDII12DO.</title>
        <authorList>
            <person name="Anderson I."/>
            <person name="Risso C."/>
            <person name="Holmes D."/>
            <person name="Lucas S."/>
            <person name="Copeland A."/>
            <person name="Lapidus A."/>
            <person name="Cheng J.F."/>
            <person name="Bruce D."/>
            <person name="Goodwin L."/>
            <person name="Pitluck S."/>
            <person name="Saunders E."/>
            <person name="Brettin T."/>
            <person name="Detter J.C."/>
            <person name="Han C."/>
            <person name="Tapia R."/>
            <person name="Larimer F."/>
            <person name="Land M."/>
            <person name="Hauser L."/>
            <person name="Woyke T."/>
            <person name="Lovley D."/>
            <person name="Kyrpides N."/>
            <person name="Ivanova N."/>
        </authorList>
    </citation>
    <scope>NUCLEOTIDE SEQUENCE [LARGE SCALE GENOMIC DNA]</scope>
    <source>
        <strain evidence="9">DSM 10642 / AEDII12DO</strain>
    </source>
</reference>
<evidence type="ECO:0000256" key="1">
    <source>
        <dbReference type="ARBA" id="ARBA00008876"/>
    </source>
</evidence>
<evidence type="ECO:0000256" key="3">
    <source>
        <dbReference type="ARBA" id="ARBA00022723"/>
    </source>
</evidence>
<dbReference type="GO" id="GO:0051539">
    <property type="term" value="F:4 iron, 4 sulfur cluster binding"/>
    <property type="evidence" value="ECO:0007669"/>
    <property type="project" value="UniProtKB-KW"/>
</dbReference>
<reference evidence="9" key="1">
    <citation type="submission" date="2010-02" db="EMBL/GenBank/DDBJ databases">
        <title>Complete sequence of Ferroglobus placidus DSM 10642.</title>
        <authorList>
            <consortium name="US DOE Joint Genome Institute"/>
            <person name="Lucas S."/>
            <person name="Copeland A."/>
            <person name="Lapidus A."/>
            <person name="Cheng J.-F."/>
            <person name="Bruce D."/>
            <person name="Goodwin L."/>
            <person name="Pitluck S."/>
            <person name="Saunders E."/>
            <person name="Brettin T."/>
            <person name="Detter J.C."/>
            <person name="Han C."/>
            <person name="Tapia R."/>
            <person name="Larimer F."/>
            <person name="Land M."/>
            <person name="Hauser L."/>
            <person name="Kyrpides N."/>
            <person name="Ivanova N."/>
            <person name="Holmes D."/>
            <person name="Lovley D."/>
            <person name="Kyrpides N."/>
            <person name="Anderson I.J."/>
            <person name="Woyke T."/>
        </authorList>
    </citation>
    <scope>NUCLEOTIDE SEQUENCE [LARGE SCALE GENOMIC DNA]</scope>
    <source>
        <strain evidence="9">DSM 10642 / AEDII12DO</strain>
    </source>
</reference>
<dbReference type="eggNOG" id="arCOG04407">
    <property type="taxonomic scope" value="Archaea"/>
</dbReference>
<name>D3S0A4_FERPA</name>
<dbReference type="GO" id="GO:0046872">
    <property type="term" value="F:metal ion binding"/>
    <property type="evidence" value="ECO:0007669"/>
    <property type="project" value="UniProtKB-KW"/>
</dbReference>
<dbReference type="Pfam" id="PF05681">
    <property type="entry name" value="Fumerase"/>
    <property type="match status" value="1"/>
</dbReference>
<dbReference type="KEGG" id="fpl:Ferp_2030"/>
<comment type="similarity">
    <text evidence="1">Belongs to the class-I fumarase family.</text>
</comment>
<dbReference type="InterPro" id="IPR004646">
    <property type="entry name" value="Fe-S_hydro-lyase_TtdA-typ_cat"/>
</dbReference>
<dbReference type="NCBIfam" id="TIGR00722">
    <property type="entry name" value="ttdA_fumA_fumB"/>
    <property type="match status" value="1"/>
</dbReference>
<dbReference type="PaxDb" id="589924-Ferp_2030"/>
<accession>D3S0A4</accession>
<keyword evidence="2" id="KW-0004">4Fe-4S</keyword>
<evidence type="ECO:0000256" key="6">
    <source>
        <dbReference type="ARBA" id="ARBA00023239"/>
    </source>
</evidence>
<dbReference type="Proteomes" id="UP000002613">
    <property type="component" value="Chromosome"/>
</dbReference>
<feature type="domain" description="Fe-S hydro-lyase tartrate dehydratase alpha-type catalytic" evidence="7">
    <location>
        <begin position="9"/>
        <end position="269"/>
    </location>
</feature>
<evidence type="ECO:0000313" key="9">
    <source>
        <dbReference type="Proteomes" id="UP000002613"/>
    </source>
</evidence>
<organism evidence="8 9">
    <name type="scientific">Ferroglobus placidus (strain DSM 10642 / AEDII12DO)</name>
    <dbReference type="NCBI Taxonomy" id="589924"/>
    <lineage>
        <taxon>Archaea</taxon>
        <taxon>Methanobacteriati</taxon>
        <taxon>Methanobacteriota</taxon>
        <taxon>Archaeoglobi</taxon>
        <taxon>Archaeoglobales</taxon>
        <taxon>Archaeoglobaceae</taxon>
        <taxon>Ferroglobus</taxon>
    </lineage>
</organism>
<dbReference type="NCBIfam" id="NF004885">
    <property type="entry name" value="PRK06246.1"/>
    <property type="match status" value="1"/>
</dbReference>
<evidence type="ECO:0000256" key="2">
    <source>
        <dbReference type="ARBA" id="ARBA00022485"/>
    </source>
</evidence>
<gene>
    <name evidence="8" type="ordered locus">Ferp_2030</name>
</gene>
<evidence type="ECO:0000259" key="7">
    <source>
        <dbReference type="Pfam" id="PF05681"/>
    </source>
</evidence>
<dbReference type="PANTHER" id="PTHR30389:SF17">
    <property type="entry name" value="L(+)-TARTRATE DEHYDRATASE SUBUNIT ALPHA-RELATED"/>
    <property type="match status" value="1"/>
</dbReference>
<keyword evidence="5" id="KW-0411">Iron-sulfur</keyword>
<dbReference type="STRING" id="589924.Ferp_2030"/>
<dbReference type="HOGENOM" id="CLU_041245_0_0_2"/>
<protein>
    <submittedName>
        <fullName evidence="8">Hydro-lyase, Fe-S type, tartrate/fumarate subfamily, alpha subunit</fullName>
    </submittedName>
</protein>
<dbReference type="EMBL" id="CP001899">
    <property type="protein sequence ID" value="ADC66167.1"/>
    <property type="molecule type" value="Genomic_DNA"/>
</dbReference>
<keyword evidence="3" id="KW-0479">Metal-binding</keyword>
<dbReference type="GeneID" id="8779563"/>
<proteinExistence type="inferred from homology"/>
<dbReference type="RefSeq" id="WP_012966506.1">
    <property type="nucleotide sequence ID" value="NC_013849.1"/>
</dbReference>
<keyword evidence="4" id="KW-0408">Iron</keyword>